<dbReference type="Proteomes" id="UP001280156">
    <property type="component" value="Unassembled WGS sequence"/>
</dbReference>
<sequence>MHLWALNDSCRLTRPQAVGRTLLGAGLMPSLVLFVIKNIAIGAIIGLIVACWLVAFGTVGSHISSGNGGYVAVGMIAYSMASSFGMGFLATALMFLE</sequence>
<accession>A0ABU4YEN3</accession>
<keyword evidence="1" id="KW-0812">Transmembrane</keyword>
<evidence type="ECO:0000313" key="2">
    <source>
        <dbReference type="EMBL" id="MDX8485373.1"/>
    </source>
</evidence>
<evidence type="ECO:0000256" key="1">
    <source>
        <dbReference type="SAM" id="Phobius"/>
    </source>
</evidence>
<name>A0ABU4YEN3_9HYPH</name>
<gene>
    <name evidence="2" type="ORF">RFM52_09225</name>
</gene>
<feature type="transmembrane region" description="Helical" evidence="1">
    <location>
        <begin position="43"/>
        <end position="63"/>
    </location>
</feature>
<dbReference type="EMBL" id="JAVIIV010000004">
    <property type="protein sequence ID" value="MDX8485373.1"/>
    <property type="molecule type" value="Genomic_DNA"/>
</dbReference>
<protein>
    <submittedName>
        <fullName evidence="2">Uncharacterized protein</fullName>
    </submittedName>
</protein>
<keyword evidence="1" id="KW-0472">Membrane</keyword>
<reference evidence="2 3" key="1">
    <citation type="submission" date="2023-08" db="EMBL/GenBank/DDBJ databases">
        <title>Implementing the SeqCode for naming new Mesorhizobium species isolated from Vachellia karroo root nodules.</title>
        <authorList>
            <person name="Van Lill M."/>
        </authorList>
    </citation>
    <scope>NUCLEOTIDE SEQUENCE [LARGE SCALE GENOMIC DNA]</scope>
    <source>
        <strain evidence="2 3">VK2B</strain>
    </source>
</reference>
<comment type="caution">
    <text evidence="2">The sequence shown here is derived from an EMBL/GenBank/DDBJ whole genome shotgun (WGS) entry which is preliminary data.</text>
</comment>
<organism evidence="2 3">
    <name type="scientific">Mesorhizobium humile</name>
    <dbReference type="NCBI Taxonomy" id="3072313"/>
    <lineage>
        <taxon>Bacteria</taxon>
        <taxon>Pseudomonadati</taxon>
        <taxon>Pseudomonadota</taxon>
        <taxon>Alphaproteobacteria</taxon>
        <taxon>Hyphomicrobiales</taxon>
        <taxon>Phyllobacteriaceae</taxon>
        <taxon>Mesorhizobium</taxon>
    </lineage>
</organism>
<keyword evidence="3" id="KW-1185">Reference proteome</keyword>
<proteinExistence type="predicted"/>
<feature type="transmembrane region" description="Helical" evidence="1">
    <location>
        <begin position="75"/>
        <end position="96"/>
    </location>
</feature>
<dbReference type="RefSeq" id="WP_320296088.1">
    <property type="nucleotide sequence ID" value="NZ_JAVIIU010000006.1"/>
</dbReference>
<keyword evidence="1" id="KW-1133">Transmembrane helix</keyword>
<evidence type="ECO:0000313" key="3">
    <source>
        <dbReference type="Proteomes" id="UP001280156"/>
    </source>
</evidence>